<dbReference type="PATRIC" id="fig|552518.3.peg.1763"/>
<reference evidence="1 2" key="1">
    <citation type="submission" date="2015-03" db="EMBL/GenBank/DDBJ databases">
        <title>Draft genome sequence of Elstera litoralis.</title>
        <authorList>
            <person name="Rahalkar M.C."/>
            <person name="Dhakephalkar P.K."/>
            <person name="Pore S.D."/>
            <person name="Arora P."/>
            <person name="Kapse N.G."/>
            <person name="Pandit P.S."/>
        </authorList>
    </citation>
    <scope>NUCLEOTIDE SEQUENCE [LARGE SCALE GENOMIC DNA]</scope>
    <source>
        <strain evidence="1 2">Dia-1</strain>
    </source>
</reference>
<protein>
    <recommendedName>
        <fullName evidence="3">Phosphoglycerate mutase</fullName>
    </recommendedName>
</protein>
<evidence type="ECO:0000313" key="2">
    <source>
        <dbReference type="Proteomes" id="UP000033774"/>
    </source>
</evidence>
<gene>
    <name evidence="1" type="ORF">VZ95_11335</name>
</gene>
<dbReference type="EMBL" id="LAJY01000277">
    <property type="protein sequence ID" value="KJV09462.1"/>
    <property type="molecule type" value="Genomic_DNA"/>
</dbReference>
<dbReference type="Gene3D" id="3.40.50.1240">
    <property type="entry name" value="Phosphoglycerate mutase-like"/>
    <property type="match status" value="1"/>
</dbReference>
<evidence type="ECO:0000313" key="1">
    <source>
        <dbReference type="EMBL" id="KJV09462.1"/>
    </source>
</evidence>
<name>A0A0F3IS53_9PROT</name>
<dbReference type="CDD" id="cd07067">
    <property type="entry name" value="HP_PGM_like"/>
    <property type="match status" value="1"/>
</dbReference>
<proteinExistence type="predicted"/>
<dbReference type="AlphaFoldDB" id="A0A0F3IS53"/>
<evidence type="ECO:0008006" key="3">
    <source>
        <dbReference type="Google" id="ProtNLM"/>
    </source>
</evidence>
<dbReference type="SMART" id="SM00855">
    <property type="entry name" value="PGAM"/>
    <property type="match status" value="1"/>
</dbReference>
<dbReference type="Pfam" id="PF00300">
    <property type="entry name" value="His_Phos_1"/>
    <property type="match status" value="1"/>
</dbReference>
<comment type="caution">
    <text evidence="1">The sequence shown here is derived from an EMBL/GenBank/DDBJ whole genome shotgun (WGS) entry which is preliminary data.</text>
</comment>
<dbReference type="InterPro" id="IPR050275">
    <property type="entry name" value="PGM_Phosphatase"/>
</dbReference>
<dbReference type="InterPro" id="IPR029033">
    <property type="entry name" value="His_PPase_superfam"/>
</dbReference>
<dbReference type="RefSeq" id="WP_045775938.1">
    <property type="nucleotide sequence ID" value="NZ_LAJY01000277.1"/>
</dbReference>
<dbReference type="PANTHER" id="PTHR48100:SF1">
    <property type="entry name" value="HISTIDINE PHOSPHATASE FAMILY PROTEIN-RELATED"/>
    <property type="match status" value="1"/>
</dbReference>
<accession>A0A0F3IS53</accession>
<dbReference type="GO" id="GO:0016791">
    <property type="term" value="F:phosphatase activity"/>
    <property type="evidence" value="ECO:0007669"/>
    <property type="project" value="TreeGrafter"/>
</dbReference>
<dbReference type="OrthoDB" id="9781415at2"/>
<dbReference type="PANTHER" id="PTHR48100">
    <property type="entry name" value="BROAD-SPECIFICITY PHOSPHATASE YOR283W-RELATED"/>
    <property type="match status" value="1"/>
</dbReference>
<dbReference type="Proteomes" id="UP000033774">
    <property type="component" value="Unassembled WGS sequence"/>
</dbReference>
<keyword evidence="2" id="KW-1185">Reference proteome</keyword>
<dbReference type="InterPro" id="IPR013078">
    <property type="entry name" value="His_Pase_superF_clade-1"/>
</dbReference>
<organism evidence="1 2">
    <name type="scientific">Elstera litoralis</name>
    <dbReference type="NCBI Taxonomy" id="552518"/>
    <lineage>
        <taxon>Bacteria</taxon>
        <taxon>Pseudomonadati</taxon>
        <taxon>Pseudomonadota</taxon>
        <taxon>Alphaproteobacteria</taxon>
        <taxon>Rhodospirillales</taxon>
        <taxon>Rhodospirillaceae</taxon>
        <taxon>Elstera</taxon>
    </lineage>
</organism>
<dbReference type="GO" id="GO:0005737">
    <property type="term" value="C:cytoplasm"/>
    <property type="evidence" value="ECO:0007669"/>
    <property type="project" value="TreeGrafter"/>
</dbReference>
<dbReference type="SUPFAM" id="SSF53254">
    <property type="entry name" value="Phosphoglycerate mutase-like"/>
    <property type="match status" value="1"/>
</dbReference>
<sequence>MTIPLLLIRHGPTDWTEAGRLQGRVDQPLSELGRELLRRRELPPEFLAWDWISSPLQRAVETGLILRGMLARLEHALIERDAGTFEGLTRAELEAKSSALRLREGLDWCPPGGESPRQVMARLSPWLLRLARPTVAITHRGVIEAALALATGWDYTGPPPAKIKPAVALRFAVTAGKLRFEGPLE</sequence>